<dbReference type="PANTHER" id="PTHR12616">
    <property type="entry name" value="VACUOLAR PROTEIN SORTING VPS41"/>
    <property type="match status" value="1"/>
</dbReference>
<dbReference type="OrthoDB" id="289913at2759"/>
<dbReference type="InterPro" id="IPR045111">
    <property type="entry name" value="Vps41/Vps8"/>
</dbReference>
<proteinExistence type="predicted"/>
<dbReference type="Pfam" id="PF12816">
    <property type="entry name" value="TPR_Vps8"/>
    <property type="match status" value="1"/>
</dbReference>
<name>A0A8J8WCX9_CHIOP</name>
<keyword evidence="3" id="KW-1185">Reference proteome</keyword>
<gene>
    <name evidence="2" type="primary">VPS8</name>
    <name evidence="2" type="ORF">GWK47_027072</name>
</gene>
<dbReference type="PANTHER" id="PTHR12616:SF8">
    <property type="entry name" value="VACUOLAR PROTEIN SORTING-ASSOCIATED PROTEIN 8 HOMOLOG"/>
    <property type="match status" value="1"/>
</dbReference>
<accession>A0A8J8WCX9</accession>
<sequence length="308" mass="35225">MTLCWTHGLYDAIFYIYTRGMGDFVTPLEELVTVLRGALDGGVALHDTQVRLGNKILVYVSCCLAGRGYPHGEIDPAQLKQVKHEIFKSLTCLHSKNALSSEPSFPLLRTLLRFDTREFLNVLALAFEEEEFTSELGMQQRQRVVDILIQVMVNDKEFGAPQLGSLFTFIARQMSKQQGAIAINRQLFDQVLCHLTSSDTESYHDERQTALLELLQGGGLAHYDPEYLLLRARQAQFYRVCEYVYEERGELEKIVECYLEDPMRRHQVFTYVRSALSSAMFTDLHAQKIQEQFVKHIRVCIEGSVEGS</sequence>
<evidence type="ECO:0000259" key="1">
    <source>
        <dbReference type="Pfam" id="PF12816"/>
    </source>
</evidence>
<comment type="caution">
    <text evidence="2">The sequence shown here is derived from an EMBL/GenBank/DDBJ whole genome shotgun (WGS) entry which is preliminary data.</text>
</comment>
<dbReference type="GO" id="GO:0030897">
    <property type="term" value="C:HOPS complex"/>
    <property type="evidence" value="ECO:0007669"/>
    <property type="project" value="TreeGrafter"/>
</dbReference>
<dbReference type="GO" id="GO:0006623">
    <property type="term" value="P:protein targeting to vacuole"/>
    <property type="evidence" value="ECO:0007669"/>
    <property type="project" value="InterPro"/>
</dbReference>
<feature type="domain" description="Vacuolar protein sorting-associated protein 8 central" evidence="1">
    <location>
        <begin position="1"/>
        <end position="127"/>
    </location>
</feature>
<organism evidence="2 3">
    <name type="scientific">Chionoecetes opilio</name>
    <name type="common">Atlantic snow crab</name>
    <name type="synonym">Cancer opilio</name>
    <dbReference type="NCBI Taxonomy" id="41210"/>
    <lineage>
        <taxon>Eukaryota</taxon>
        <taxon>Metazoa</taxon>
        <taxon>Ecdysozoa</taxon>
        <taxon>Arthropoda</taxon>
        <taxon>Crustacea</taxon>
        <taxon>Multicrustacea</taxon>
        <taxon>Malacostraca</taxon>
        <taxon>Eumalacostraca</taxon>
        <taxon>Eucarida</taxon>
        <taxon>Decapoda</taxon>
        <taxon>Pleocyemata</taxon>
        <taxon>Brachyura</taxon>
        <taxon>Eubrachyura</taxon>
        <taxon>Majoidea</taxon>
        <taxon>Majidae</taxon>
        <taxon>Chionoecetes</taxon>
    </lineage>
</organism>
<dbReference type="AlphaFoldDB" id="A0A8J8WCX9"/>
<dbReference type="InterPro" id="IPR025941">
    <property type="entry name" value="Vps8_central_dom"/>
</dbReference>
<protein>
    <submittedName>
        <fullName evidence="2">Vacuolar protein sorting-associated protein 8</fullName>
    </submittedName>
</protein>
<evidence type="ECO:0000313" key="3">
    <source>
        <dbReference type="Proteomes" id="UP000770661"/>
    </source>
</evidence>
<evidence type="ECO:0000313" key="2">
    <source>
        <dbReference type="EMBL" id="KAG0695015.1"/>
    </source>
</evidence>
<dbReference type="GO" id="GO:0005770">
    <property type="term" value="C:late endosome"/>
    <property type="evidence" value="ECO:0007669"/>
    <property type="project" value="TreeGrafter"/>
</dbReference>
<reference evidence="2" key="1">
    <citation type="submission" date="2020-07" db="EMBL/GenBank/DDBJ databases">
        <title>The High-quality genome of the commercially important snow crab, Chionoecetes opilio.</title>
        <authorList>
            <person name="Jeong J.-H."/>
            <person name="Ryu S."/>
        </authorList>
    </citation>
    <scope>NUCLEOTIDE SEQUENCE</scope>
    <source>
        <strain evidence="2">MADBK_172401_WGS</strain>
        <tissue evidence="2">Digestive gland</tissue>
    </source>
</reference>
<dbReference type="EMBL" id="JACEEZ010026063">
    <property type="protein sequence ID" value="KAG0695015.1"/>
    <property type="molecule type" value="Genomic_DNA"/>
</dbReference>
<dbReference type="GO" id="GO:0034058">
    <property type="term" value="P:endosomal vesicle fusion"/>
    <property type="evidence" value="ECO:0007669"/>
    <property type="project" value="TreeGrafter"/>
</dbReference>
<dbReference type="Proteomes" id="UP000770661">
    <property type="component" value="Unassembled WGS sequence"/>
</dbReference>